<feature type="disulfide bond" evidence="5">
    <location>
        <begin position="533"/>
        <end position="542"/>
    </location>
</feature>
<feature type="compositionally biased region" description="Polar residues" evidence="6">
    <location>
        <begin position="76"/>
        <end position="99"/>
    </location>
</feature>
<organism evidence="9 10">
    <name type="scientific">Hydra vulgaris</name>
    <name type="common">Hydra</name>
    <name type="synonym">Hydra attenuata</name>
    <dbReference type="NCBI Taxonomy" id="6087"/>
    <lineage>
        <taxon>Eukaryota</taxon>
        <taxon>Metazoa</taxon>
        <taxon>Cnidaria</taxon>
        <taxon>Hydrozoa</taxon>
        <taxon>Hydroidolina</taxon>
        <taxon>Anthoathecata</taxon>
        <taxon>Aplanulata</taxon>
        <taxon>Hydridae</taxon>
        <taxon>Hydra</taxon>
    </lineage>
</organism>
<protein>
    <submittedName>
        <fullName evidence="10">Neurogenic locus notch homolog protein 2 isoform X3</fullName>
    </submittedName>
</protein>
<feature type="domain" description="EGF-like" evidence="8">
    <location>
        <begin position="467"/>
        <end position="503"/>
    </location>
</feature>
<reference evidence="10" key="1">
    <citation type="submission" date="2025-08" db="UniProtKB">
        <authorList>
            <consortium name="RefSeq"/>
        </authorList>
    </citation>
    <scope>IDENTIFICATION</scope>
</reference>
<feature type="domain" description="EGF-like" evidence="8">
    <location>
        <begin position="317"/>
        <end position="353"/>
    </location>
</feature>
<feature type="region of interest" description="Disordered" evidence="6">
    <location>
        <begin position="63"/>
        <end position="99"/>
    </location>
</feature>
<dbReference type="PROSITE" id="PS50026">
    <property type="entry name" value="EGF_3"/>
    <property type="match status" value="10"/>
</dbReference>
<dbReference type="SUPFAM" id="SSF57196">
    <property type="entry name" value="EGF/Laminin"/>
    <property type="match status" value="10"/>
</dbReference>
<feature type="signal peptide" evidence="7">
    <location>
        <begin position="1"/>
        <end position="18"/>
    </location>
</feature>
<keyword evidence="1 5" id="KW-0245">EGF-like domain</keyword>
<evidence type="ECO:0000256" key="3">
    <source>
        <dbReference type="ARBA" id="ARBA00022737"/>
    </source>
</evidence>
<dbReference type="GeneID" id="100207686"/>
<dbReference type="PANTHER" id="PTHR24049">
    <property type="entry name" value="CRUMBS FAMILY MEMBER"/>
    <property type="match status" value="1"/>
</dbReference>
<gene>
    <name evidence="10" type="primary">LOC100207686</name>
</gene>
<evidence type="ECO:0000313" key="9">
    <source>
        <dbReference type="Proteomes" id="UP001652625"/>
    </source>
</evidence>
<feature type="domain" description="EGF-like" evidence="8">
    <location>
        <begin position="391"/>
        <end position="427"/>
    </location>
</feature>
<feature type="disulfide bond" evidence="5">
    <location>
        <begin position="417"/>
        <end position="426"/>
    </location>
</feature>
<feature type="compositionally biased region" description="Pro residues" evidence="6">
    <location>
        <begin position="1069"/>
        <end position="1086"/>
    </location>
</feature>
<feature type="region of interest" description="Disordered" evidence="6">
    <location>
        <begin position="1063"/>
        <end position="1096"/>
    </location>
</feature>
<keyword evidence="4 5" id="KW-1015">Disulfide bond</keyword>
<keyword evidence="3" id="KW-0677">Repeat</keyword>
<evidence type="ECO:0000256" key="5">
    <source>
        <dbReference type="PROSITE-ProRule" id="PRU00076"/>
    </source>
</evidence>
<dbReference type="InterPro" id="IPR001881">
    <property type="entry name" value="EGF-like_Ca-bd_dom"/>
</dbReference>
<evidence type="ECO:0000256" key="1">
    <source>
        <dbReference type="ARBA" id="ARBA00022536"/>
    </source>
</evidence>
<dbReference type="PROSITE" id="PS00022">
    <property type="entry name" value="EGF_1"/>
    <property type="match status" value="10"/>
</dbReference>
<dbReference type="InterPro" id="IPR000742">
    <property type="entry name" value="EGF"/>
</dbReference>
<evidence type="ECO:0000256" key="2">
    <source>
        <dbReference type="ARBA" id="ARBA00022729"/>
    </source>
</evidence>
<feature type="chain" id="PRO_5046530807" evidence="7">
    <location>
        <begin position="19"/>
        <end position="1347"/>
    </location>
</feature>
<feature type="disulfide bond" evidence="5">
    <location>
        <begin position="455"/>
        <end position="464"/>
    </location>
</feature>
<feature type="domain" description="EGF-like" evidence="8">
    <location>
        <begin position="941"/>
        <end position="978"/>
    </location>
</feature>
<feature type="disulfide bond" evidence="5">
    <location>
        <begin position="343"/>
        <end position="352"/>
    </location>
</feature>
<keyword evidence="9" id="KW-1185">Reference proteome</keyword>
<feature type="disulfide bond" evidence="5">
    <location>
        <begin position="968"/>
        <end position="977"/>
    </location>
</feature>
<dbReference type="SMART" id="SM00179">
    <property type="entry name" value="EGF_CA"/>
    <property type="match status" value="6"/>
</dbReference>
<keyword evidence="2 7" id="KW-0732">Signal</keyword>
<evidence type="ECO:0000259" key="8">
    <source>
        <dbReference type="PROSITE" id="PS50026"/>
    </source>
</evidence>
<accession>A0ABM4BQZ0</accession>
<feature type="domain" description="EGF-like" evidence="8">
    <location>
        <begin position="506"/>
        <end position="543"/>
    </location>
</feature>
<evidence type="ECO:0000256" key="7">
    <source>
        <dbReference type="SAM" id="SignalP"/>
    </source>
</evidence>
<dbReference type="Gene3D" id="2.10.25.10">
    <property type="entry name" value="Laminin"/>
    <property type="match status" value="10"/>
</dbReference>
<feature type="domain" description="EGF-like" evidence="8">
    <location>
        <begin position="804"/>
        <end position="840"/>
    </location>
</feature>
<sequence>MNIVIVLVQIVCLHEVLSSFSNLHKTDDRHRITHRYESGSKYTPLIRKNYFFPLLTSKSNKQKNKRWVDVDEDDANTANANRQKTPSEPNLSDFLPQNSNKPTSDLSLNDFSSLSNLVGDFDKGLTNKFKSVNDITNLESAALEQSQQQSPVIQPIAALSPNEQVVGEPIPVANNPFFMSELNHMDQSHGTEVGIPLEAFHPNMMHLQRQANYQIDMPNQAFHSSDPSTEVMIPQSNIIYSPNEHREEGPIHKQEDGAPIEKFLPGKSLYLRPIRIIHRQPHRLFQHRHVFHKPRIIVIRRRHRYHPNDRSDEISQQQLICGESDCKNGGSCNIVNNQIKCICLKGFKGNRCEEISNCHPDPCKNGGKCTETDVGFTCTCTSSFFGERCETQSFCHPNPCRNNGYCYEKGSTFECSCEFGFKGPTCALNSFCHPIDPCQNGGLCSEDDSTYKCSCAKGYSGTNCEVKRQVCSSTICQNGGTCLDDGGVLRCSCIDEYKGKYCEEKVFRVCSTSTCLFGGSCIEVNQFEFKCVCPTGRTGKRCSAIADDPCTRCHKHATCNQDICQCKEGYSGSGYFCEREKSNCHPNPCENEATCIDKYYYLDDSKSDDSSFYNKDSSHDNVVSKSSEIEGEFMAEHGFGEQNQIKQINDMSMESKVKYLYKRSINNTMNSGLVILPRSKVKSNLRSVYLKKSSKDELMNFTHLHNSLSSYFSRKHVKSNNDNEYLDKNRKKRNEDDLPSGVNKNDLNFYGFACICPMRFKGHKCEIPEPCNPNPCGNNGVCSDKNGVPSCKCEYPYVGMTCNATDSCKPNPCKNAGKCTDNDGVAVCTCLPRYEGDKCEIDRCDQCHTNAECSNGVCKCKQGFLGDGKIVCVKDRAFSDPCNDQVCNNGGTCVATSETSFRCFCKSMYYGKFCEEKMHPTPAVLTTTSTKTTQKSVQTTDRPQCHPNPCLNDGQCIVSGDIGYNCLCTPQFKGQHCEDDKCMECDLQALCVDGHCHCHHGYHGDGYTCTKNDQCDEPCPRNGICTHGICVCEQGYYMDEDKCKRVPFAAKHNPHERRLELVHSKTSLSPPPPSLPPLLGTLPPPQSHSQHTPLSPNYLQPVLLNSPNPVNYLTSLSKDTSYQQPVAINPPNSYMTTSTEHYMLPNNYVTNSNENIFKPTSLNVQYPLLESQPIVSPAKPIISLTSYNQQSNQNPFIRSPMEKFEKKLKDLMALGLSDSVARALIKSAPTRIMKKGNVNYAEDIVISVYQNLGCWKDTEYWWDPDKRAIKSVEGKHPKVSGDYNTRKDPIGKCADTAKELGFKLFALQNGGQCFTSADAQLNYMKYGRSNKCRNGVGGPLVSDVYSL</sequence>
<feature type="disulfide bond" evidence="5">
    <location>
        <begin position="380"/>
        <end position="389"/>
    </location>
</feature>
<feature type="domain" description="EGF-like" evidence="8">
    <location>
        <begin position="767"/>
        <end position="803"/>
    </location>
</feature>
<dbReference type="RefSeq" id="XP_065651563.1">
    <property type="nucleotide sequence ID" value="XM_065795491.1"/>
</dbReference>
<dbReference type="SMART" id="SM00181">
    <property type="entry name" value="EGF"/>
    <property type="match status" value="14"/>
</dbReference>
<feature type="disulfide bond" evidence="5">
    <location>
        <begin position="793"/>
        <end position="802"/>
    </location>
</feature>
<comment type="caution">
    <text evidence="5">Lacks conserved residue(s) required for the propagation of feature annotation.</text>
</comment>
<dbReference type="Pfam" id="PF00008">
    <property type="entry name" value="EGF"/>
    <property type="match status" value="4"/>
</dbReference>
<feature type="compositionally biased region" description="Polar residues" evidence="6">
    <location>
        <begin position="1087"/>
        <end position="1096"/>
    </location>
</feature>
<evidence type="ECO:0000256" key="4">
    <source>
        <dbReference type="ARBA" id="ARBA00023157"/>
    </source>
</evidence>
<dbReference type="PANTHER" id="PTHR24049:SF22">
    <property type="entry name" value="DROSOPHILA CRUMBS HOMOLOG"/>
    <property type="match status" value="1"/>
</dbReference>
<dbReference type="Proteomes" id="UP001652625">
    <property type="component" value="Chromosome 04"/>
</dbReference>
<proteinExistence type="predicted"/>
<evidence type="ECO:0000256" key="6">
    <source>
        <dbReference type="SAM" id="MobiDB-lite"/>
    </source>
</evidence>
<dbReference type="CDD" id="cd00054">
    <property type="entry name" value="EGF_CA"/>
    <property type="match status" value="5"/>
</dbReference>
<feature type="domain" description="EGF-like" evidence="8">
    <location>
        <begin position="428"/>
        <end position="465"/>
    </location>
</feature>
<feature type="domain" description="EGF-like" evidence="8">
    <location>
        <begin position="878"/>
        <end position="915"/>
    </location>
</feature>
<feature type="domain" description="EGF-like" evidence="8">
    <location>
        <begin position="354"/>
        <end position="390"/>
    </location>
</feature>
<feature type="disulfide bond" evidence="5">
    <location>
        <begin position="830"/>
        <end position="839"/>
    </location>
</feature>
<name>A0ABM4BQZ0_HYDVU</name>
<feature type="disulfide bond" evidence="5">
    <location>
        <begin position="905"/>
        <end position="914"/>
    </location>
</feature>
<dbReference type="PROSITE" id="PS01186">
    <property type="entry name" value="EGF_2"/>
    <property type="match status" value="4"/>
</dbReference>
<dbReference type="InterPro" id="IPR051022">
    <property type="entry name" value="Notch_Cell-Fate_Det"/>
</dbReference>
<feature type="disulfide bond" evidence="5">
    <location>
        <begin position="493"/>
        <end position="502"/>
    </location>
</feature>
<evidence type="ECO:0000313" key="10">
    <source>
        <dbReference type="RefSeq" id="XP_065651563.1"/>
    </source>
</evidence>